<dbReference type="Gene3D" id="3.30.160.60">
    <property type="entry name" value="Classic Zinc Finger"/>
    <property type="match status" value="3"/>
</dbReference>
<evidence type="ECO:0000256" key="2">
    <source>
        <dbReference type="ARBA" id="ARBA00022771"/>
    </source>
</evidence>
<dbReference type="InterPro" id="IPR036236">
    <property type="entry name" value="Znf_C2H2_sf"/>
</dbReference>
<dbReference type="KEGG" id="dvv:114336094"/>
<feature type="domain" description="C2H2-type" evidence="5">
    <location>
        <begin position="305"/>
        <end position="334"/>
    </location>
</feature>
<dbReference type="PANTHER" id="PTHR23235:SF120">
    <property type="entry name" value="KRUPPEL-LIKE FACTOR 15"/>
    <property type="match status" value="1"/>
</dbReference>
<feature type="domain" description="C2H2-type" evidence="5">
    <location>
        <begin position="335"/>
        <end position="362"/>
    </location>
</feature>
<dbReference type="OrthoDB" id="4748970at2759"/>
<accession>A0A6P7G088</accession>
<keyword evidence="1" id="KW-0479">Metal-binding</keyword>
<evidence type="ECO:0000313" key="8">
    <source>
        <dbReference type="RefSeq" id="XP_028142221.1"/>
    </source>
</evidence>
<dbReference type="GO" id="GO:0000978">
    <property type="term" value="F:RNA polymerase II cis-regulatory region sequence-specific DNA binding"/>
    <property type="evidence" value="ECO:0007669"/>
    <property type="project" value="TreeGrafter"/>
</dbReference>
<dbReference type="PROSITE" id="PS00028">
    <property type="entry name" value="ZINC_FINGER_C2H2_1"/>
    <property type="match status" value="3"/>
</dbReference>
<organism evidence="8">
    <name type="scientific">Diabrotica virgifera virgifera</name>
    <name type="common">western corn rootworm</name>
    <dbReference type="NCBI Taxonomy" id="50390"/>
    <lineage>
        <taxon>Eukaryota</taxon>
        <taxon>Metazoa</taxon>
        <taxon>Ecdysozoa</taxon>
        <taxon>Arthropoda</taxon>
        <taxon>Hexapoda</taxon>
        <taxon>Insecta</taxon>
        <taxon>Pterygota</taxon>
        <taxon>Neoptera</taxon>
        <taxon>Endopterygota</taxon>
        <taxon>Coleoptera</taxon>
        <taxon>Polyphaga</taxon>
        <taxon>Cucujiformia</taxon>
        <taxon>Chrysomeloidea</taxon>
        <taxon>Chrysomelidae</taxon>
        <taxon>Galerucinae</taxon>
        <taxon>Diabroticina</taxon>
        <taxon>Diabroticites</taxon>
        <taxon>Diabrotica</taxon>
    </lineage>
</organism>
<dbReference type="SMART" id="SM00355">
    <property type="entry name" value="ZnF_C2H2"/>
    <property type="match status" value="3"/>
</dbReference>
<feature type="domain" description="C2H2-type" evidence="5">
    <location>
        <begin position="275"/>
        <end position="304"/>
    </location>
</feature>
<evidence type="ECO:0000259" key="5">
    <source>
        <dbReference type="PROSITE" id="PS50157"/>
    </source>
</evidence>
<evidence type="ECO:0000256" key="3">
    <source>
        <dbReference type="ARBA" id="ARBA00022833"/>
    </source>
</evidence>
<reference evidence="8" key="1">
    <citation type="submission" date="2025-04" db="UniProtKB">
        <authorList>
            <consortium name="RefSeq"/>
        </authorList>
    </citation>
    <scope>IDENTIFICATION</scope>
    <source>
        <tissue evidence="8">Whole insect</tissue>
    </source>
</reference>
<dbReference type="RefSeq" id="XP_028142221.1">
    <property type="nucleotide sequence ID" value="XM_028286420.1"/>
</dbReference>
<evidence type="ECO:0000313" key="7">
    <source>
        <dbReference type="Proteomes" id="UP001652700"/>
    </source>
</evidence>
<keyword evidence="3" id="KW-0862">Zinc</keyword>
<gene>
    <name evidence="8" type="primary">LOC114336094</name>
</gene>
<evidence type="ECO:0000313" key="6">
    <source>
        <dbReference type="EnsemblMetazoa" id="XP_028142221.1"/>
    </source>
</evidence>
<dbReference type="GO" id="GO:0008270">
    <property type="term" value="F:zinc ion binding"/>
    <property type="evidence" value="ECO:0007669"/>
    <property type="project" value="UniProtKB-KW"/>
</dbReference>
<keyword evidence="7" id="KW-1185">Reference proteome</keyword>
<dbReference type="PROSITE" id="PS50157">
    <property type="entry name" value="ZINC_FINGER_C2H2_2"/>
    <property type="match status" value="3"/>
</dbReference>
<dbReference type="GO" id="GO:0000981">
    <property type="term" value="F:DNA-binding transcription factor activity, RNA polymerase II-specific"/>
    <property type="evidence" value="ECO:0007669"/>
    <property type="project" value="TreeGrafter"/>
</dbReference>
<dbReference type="InterPro" id="IPR013087">
    <property type="entry name" value="Znf_C2H2_type"/>
</dbReference>
<dbReference type="SUPFAM" id="SSF57667">
    <property type="entry name" value="beta-beta-alpha zinc fingers"/>
    <property type="match status" value="2"/>
</dbReference>
<dbReference type="FunFam" id="3.30.160.60:FF:000007">
    <property type="entry name" value="Basic krueppel-like factor 3"/>
    <property type="match status" value="1"/>
</dbReference>
<dbReference type="Pfam" id="PF00096">
    <property type="entry name" value="zf-C2H2"/>
    <property type="match status" value="3"/>
</dbReference>
<dbReference type="EnsemblMetazoa" id="XM_028286420.2">
    <property type="protein sequence ID" value="XP_028142221.1"/>
    <property type="gene ID" value="LOC114336094"/>
</dbReference>
<proteinExistence type="predicted"/>
<dbReference type="AlphaFoldDB" id="A0A6P7G088"/>
<keyword evidence="2 4" id="KW-0863">Zinc-finger</keyword>
<sequence>MNRQNFIQNDVCVCINHYYEHLVCWLLDDCADCCGQQFCLCIIIRTLIYYLLYAKMATVQRETCTLEANVLENALEFSLLDLFVPLENMESSNCSKYYDEVQKKEYPFLNGDDKFLDSIIKDIFNNDDHLLEESISDENFSHFDDLRLFDSSSISVLGVNLDLHSNETKSKELDLFDDCINLDLDLEITNSRVNDVLPLPFEINMENNPSEPLGIFEMFPHMNDERNRRRRNLLYETTCKKTPKDPPSEGKHFVQSPHALITHDYTQKREEDKYFSCPIANCEKVYAKASHLKAHLRRHSGEKPFICNWLNCTWRFSRSDELARHKRSHSGVKPYKCELCEKAFARSDHLSKHKKVHKKKMSQYGTYHIRKRARYSVLGEI</sequence>
<evidence type="ECO:0000256" key="1">
    <source>
        <dbReference type="ARBA" id="ARBA00022723"/>
    </source>
</evidence>
<protein>
    <submittedName>
        <fullName evidence="8">Krueppel-like factor 6 isoform X1</fullName>
    </submittedName>
</protein>
<dbReference type="PANTHER" id="PTHR23235">
    <property type="entry name" value="KRUEPPEL-LIKE TRANSCRIPTION FACTOR"/>
    <property type="match status" value="1"/>
</dbReference>
<evidence type="ECO:0000256" key="4">
    <source>
        <dbReference type="PROSITE-ProRule" id="PRU00042"/>
    </source>
</evidence>
<dbReference type="GeneID" id="114336094"/>
<dbReference type="InParanoid" id="A0A6P7G088"/>
<reference evidence="6" key="2">
    <citation type="submission" date="2025-05" db="UniProtKB">
        <authorList>
            <consortium name="EnsemblMetazoa"/>
        </authorList>
    </citation>
    <scope>IDENTIFICATION</scope>
</reference>
<name>A0A6P7G088_DIAVI</name>
<dbReference type="Proteomes" id="UP001652700">
    <property type="component" value="Unplaced"/>
</dbReference>